<evidence type="ECO:0000256" key="3">
    <source>
        <dbReference type="ARBA" id="ARBA00022617"/>
    </source>
</evidence>
<dbReference type="PRINTS" id="PR00465">
    <property type="entry name" value="EP450IV"/>
</dbReference>
<keyword evidence="4 6" id="KW-0479">Metal-binding</keyword>
<dbReference type="PRINTS" id="PR00385">
    <property type="entry name" value="P450"/>
</dbReference>
<evidence type="ECO:0000256" key="4">
    <source>
        <dbReference type="ARBA" id="ARBA00022723"/>
    </source>
</evidence>
<comment type="similarity">
    <text evidence="2">Belongs to the cytochrome P450 family.</text>
</comment>
<keyword evidence="7" id="KW-0472">Membrane</keyword>
<organism evidence="8 9">
    <name type="scientific">Naganishia liquefaciens</name>
    <dbReference type="NCBI Taxonomy" id="104408"/>
    <lineage>
        <taxon>Eukaryota</taxon>
        <taxon>Fungi</taxon>
        <taxon>Dikarya</taxon>
        <taxon>Basidiomycota</taxon>
        <taxon>Agaricomycotina</taxon>
        <taxon>Tremellomycetes</taxon>
        <taxon>Filobasidiales</taxon>
        <taxon>Filobasidiaceae</taxon>
        <taxon>Naganishia</taxon>
    </lineage>
</organism>
<dbReference type="GO" id="GO:0005506">
    <property type="term" value="F:iron ion binding"/>
    <property type="evidence" value="ECO:0007669"/>
    <property type="project" value="InterPro"/>
</dbReference>
<feature type="transmembrane region" description="Helical" evidence="7">
    <location>
        <begin position="20"/>
        <end position="42"/>
    </location>
</feature>
<keyword evidence="3 6" id="KW-0349">Heme</keyword>
<reference evidence="8" key="1">
    <citation type="submission" date="2020-07" db="EMBL/GenBank/DDBJ databases">
        <title>Draft Genome Sequence of a Deep-Sea Yeast, Naganishia (Cryptococcus) liquefaciens strain N6.</title>
        <authorList>
            <person name="Han Y.W."/>
            <person name="Kajitani R."/>
            <person name="Morimoto H."/>
            <person name="Parhat M."/>
            <person name="Tsubouchi H."/>
            <person name="Bakenova O."/>
            <person name="Ogata M."/>
            <person name="Argunhan B."/>
            <person name="Aoki R."/>
            <person name="Kajiwara S."/>
            <person name="Itoh T."/>
            <person name="Iwasaki H."/>
        </authorList>
    </citation>
    <scope>NUCLEOTIDE SEQUENCE</scope>
    <source>
        <strain evidence="8">N6</strain>
    </source>
</reference>
<evidence type="ECO:0008006" key="10">
    <source>
        <dbReference type="Google" id="ProtNLM"/>
    </source>
</evidence>
<dbReference type="PANTHER" id="PTHR24304">
    <property type="entry name" value="CYTOCHROME P450 FAMILY 7"/>
    <property type="match status" value="1"/>
</dbReference>
<evidence type="ECO:0000256" key="6">
    <source>
        <dbReference type="PIRSR" id="PIRSR602403-1"/>
    </source>
</evidence>
<dbReference type="Gene3D" id="1.10.630.10">
    <property type="entry name" value="Cytochrome P450"/>
    <property type="match status" value="1"/>
</dbReference>
<keyword evidence="7" id="KW-1133">Transmembrane helix</keyword>
<keyword evidence="7" id="KW-0812">Transmembrane</keyword>
<evidence type="ECO:0000313" key="8">
    <source>
        <dbReference type="EMBL" id="GHJ83771.1"/>
    </source>
</evidence>
<dbReference type="InterPro" id="IPR002403">
    <property type="entry name" value="Cyt_P450_E_grp-IV"/>
</dbReference>
<dbReference type="Proteomes" id="UP000620104">
    <property type="component" value="Unassembled WGS sequence"/>
</dbReference>
<evidence type="ECO:0000313" key="9">
    <source>
        <dbReference type="Proteomes" id="UP000620104"/>
    </source>
</evidence>
<dbReference type="SUPFAM" id="SSF48264">
    <property type="entry name" value="Cytochrome P450"/>
    <property type="match status" value="1"/>
</dbReference>
<accession>A0A8H3YDG6</accession>
<dbReference type="PANTHER" id="PTHR24304:SF2">
    <property type="entry name" value="24-HYDROXYCHOLESTEROL 7-ALPHA-HYDROXYLASE"/>
    <property type="match status" value="1"/>
</dbReference>
<dbReference type="EMBL" id="BLZA01000005">
    <property type="protein sequence ID" value="GHJ83771.1"/>
    <property type="molecule type" value="Genomic_DNA"/>
</dbReference>
<dbReference type="Pfam" id="PF00067">
    <property type="entry name" value="p450"/>
    <property type="match status" value="1"/>
</dbReference>
<proteinExistence type="inferred from homology"/>
<comment type="cofactor">
    <cofactor evidence="1 6">
        <name>heme</name>
        <dbReference type="ChEBI" id="CHEBI:30413"/>
    </cofactor>
</comment>
<comment type="caution">
    <text evidence="8">The sequence shown here is derived from an EMBL/GenBank/DDBJ whole genome shotgun (WGS) entry which is preliminary data.</text>
</comment>
<protein>
    <recommendedName>
        <fullName evidence="10">Cytochrome P450</fullName>
    </recommendedName>
</protein>
<keyword evidence="9" id="KW-1185">Reference proteome</keyword>
<gene>
    <name evidence="8" type="ORF">NliqN6_0173</name>
</gene>
<feature type="binding site" description="axial binding residue" evidence="6">
    <location>
        <position position="467"/>
    </location>
    <ligand>
        <name>heme</name>
        <dbReference type="ChEBI" id="CHEBI:30413"/>
    </ligand>
    <ligandPart>
        <name>Fe</name>
        <dbReference type="ChEBI" id="CHEBI:18248"/>
    </ligandPart>
</feature>
<dbReference type="GO" id="GO:0016705">
    <property type="term" value="F:oxidoreductase activity, acting on paired donors, with incorporation or reduction of molecular oxygen"/>
    <property type="evidence" value="ECO:0007669"/>
    <property type="project" value="InterPro"/>
</dbReference>
<name>A0A8H3YDG6_9TREE</name>
<evidence type="ECO:0000256" key="2">
    <source>
        <dbReference type="ARBA" id="ARBA00010617"/>
    </source>
</evidence>
<dbReference type="InterPro" id="IPR050529">
    <property type="entry name" value="CYP450_sterol_14alpha_dmase"/>
</dbReference>
<dbReference type="GO" id="GO:0020037">
    <property type="term" value="F:heme binding"/>
    <property type="evidence" value="ECO:0007669"/>
    <property type="project" value="InterPro"/>
</dbReference>
<dbReference type="InterPro" id="IPR001128">
    <property type="entry name" value="Cyt_P450"/>
</dbReference>
<evidence type="ECO:0000256" key="1">
    <source>
        <dbReference type="ARBA" id="ARBA00001971"/>
    </source>
</evidence>
<sequence>MNQVKAMQFSDFASCWLDRAWTPWLLNLALPLVVVSLCFLFARPFRLQIGKPRPPPHVSSWVPWLGSGIHLASDPDSFFDRVTRKHGPVFSITAVGKKMIYVTSPDLIASVYSNPKVFDFPLIRRHLQMHIFGQSKEADHDMDEELFPAHSRHLQPGAIGDLVHSFARQLDRNISRFSEEIGQDGEIITETSRLVQAMSVSTLIAMMGTTFPADEFLLAFAKFDAEFTKLAGELPAWMCKDAIKYRDVCLDILERWYIEWSNRTEASELRAEEKVSSVIQAVLDFASKHGTKSRDVAAFLLADMFATQANAPPAAAWLIIKLAENPDSLERLRGEIQAGLAQCQDGTIASLIKSREIMNGETFAFLTSAIKETLRCATSVASIRRVTEDTVFGENRKGEGEGNGGVLLKRGEMIYCLTRPTHTDSSLHPDADHWIPERFIPEYKSQQSEGKTVRNAWMPFGGGTSMCEGRHFALQEIRIFMVTFFHHFDVRPTTTRTAQMDFSRGSGSGVMPAKKGWGLCVTRRADTGEVKP</sequence>
<keyword evidence="5 6" id="KW-0408">Iron</keyword>
<dbReference type="AlphaFoldDB" id="A0A8H3YDG6"/>
<evidence type="ECO:0000256" key="5">
    <source>
        <dbReference type="ARBA" id="ARBA00023004"/>
    </source>
</evidence>
<dbReference type="OrthoDB" id="3366823at2759"/>
<evidence type="ECO:0000256" key="7">
    <source>
        <dbReference type="SAM" id="Phobius"/>
    </source>
</evidence>
<dbReference type="GO" id="GO:0008395">
    <property type="term" value="F:steroid hydroxylase activity"/>
    <property type="evidence" value="ECO:0007669"/>
    <property type="project" value="TreeGrafter"/>
</dbReference>
<dbReference type="InterPro" id="IPR036396">
    <property type="entry name" value="Cyt_P450_sf"/>
</dbReference>